<dbReference type="GO" id="GO:0009897">
    <property type="term" value="C:external side of plasma membrane"/>
    <property type="evidence" value="ECO:0007669"/>
    <property type="project" value="TreeGrafter"/>
</dbReference>
<evidence type="ECO:0000256" key="13">
    <source>
        <dbReference type="ARBA" id="ARBA00030181"/>
    </source>
</evidence>
<evidence type="ECO:0000256" key="10">
    <source>
        <dbReference type="ARBA" id="ARBA00023157"/>
    </source>
</evidence>
<feature type="domain" description="Death" evidence="19">
    <location>
        <begin position="238"/>
        <end position="301"/>
    </location>
</feature>
<dbReference type="GO" id="GO:0045121">
    <property type="term" value="C:membrane raft"/>
    <property type="evidence" value="ECO:0007669"/>
    <property type="project" value="UniProtKB-SubCell"/>
</dbReference>
<dbReference type="InterPro" id="IPR011029">
    <property type="entry name" value="DEATH-like_dom_sf"/>
</dbReference>
<evidence type="ECO:0000256" key="15">
    <source>
        <dbReference type="ARBA" id="ARBA00032502"/>
    </source>
</evidence>
<evidence type="ECO:0000256" key="1">
    <source>
        <dbReference type="ARBA" id="ARBA00004251"/>
    </source>
</evidence>
<reference evidence="21 22" key="1">
    <citation type="submission" date="2020-10" db="EMBL/GenBank/DDBJ databases">
        <title>Pygocentrus nattereri (red-bellied piranha) genome, fPygNat1, primary haplotype.</title>
        <authorList>
            <person name="Myers G."/>
            <person name="Meyer A."/>
            <person name="Karagic N."/>
            <person name="Pippel M."/>
            <person name="Winkler S."/>
            <person name="Tracey A."/>
            <person name="Wood J."/>
            <person name="Formenti G."/>
            <person name="Howe K."/>
            <person name="Fedrigo O."/>
            <person name="Jarvis E.D."/>
        </authorList>
    </citation>
    <scope>NUCLEOTIDE SEQUENCE [LARGE SCALE GENOMIC DNA]</scope>
</reference>
<evidence type="ECO:0000256" key="8">
    <source>
        <dbReference type="ARBA" id="ARBA00022860"/>
    </source>
</evidence>
<keyword evidence="6 18" id="KW-0732">Signal</keyword>
<name>A0A3B4CAX4_PYGNA</name>
<keyword evidence="11" id="KW-0325">Glycoprotein</keyword>
<feature type="domain" description="TNFR-Cys" evidence="20">
    <location>
        <begin position="35"/>
        <end position="72"/>
    </location>
</feature>
<keyword evidence="9" id="KW-0564">Palmitate</keyword>
<dbReference type="GO" id="GO:0006924">
    <property type="term" value="P:activation-induced cell death of T cells"/>
    <property type="evidence" value="ECO:0007669"/>
    <property type="project" value="TreeGrafter"/>
</dbReference>
<dbReference type="CTD" id="355"/>
<evidence type="ECO:0000256" key="5">
    <source>
        <dbReference type="ARBA" id="ARBA00022703"/>
    </source>
</evidence>
<feature type="repeat" description="TNFR-Cys" evidence="16">
    <location>
        <begin position="35"/>
        <end position="72"/>
    </location>
</feature>
<keyword evidence="7" id="KW-0677">Repeat</keyword>
<reference evidence="21" key="3">
    <citation type="submission" date="2025-09" db="UniProtKB">
        <authorList>
            <consortium name="Ensembl"/>
        </authorList>
    </citation>
    <scope>IDENTIFICATION</scope>
</reference>
<feature type="chain" id="PRO_5043926905" description="Tumor necrosis factor receptor superfamily member 6" evidence="18">
    <location>
        <begin position="21"/>
        <end position="308"/>
    </location>
</feature>
<dbReference type="GO" id="GO:0097527">
    <property type="term" value="P:necroptotic signaling pathway"/>
    <property type="evidence" value="ECO:0007669"/>
    <property type="project" value="TreeGrafter"/>
</dbReference>
<dbReference type="GO" id="GO:0005516">
    <property type="term" value="F:calmodulin binding"/>
    <property type="evidence" value="ECO:0007669"/>
    <property type="project" value="UniProtKB-KW"/>
</dbReference>
<feature type="transmembrane region" description="Helical" evidence="17">
    <location>
        <begin position="164"/>
        <end position="187"/>
    </location>
</feature>
<evidence type="ECO:0000256" key="18">
    <source>
        <dbReference type="SAM" id="SignalP"/>
    </source>
</evidence>
<dbReference type="PROSITE" id="PS50017">
    <property type="entry name" value="DEATH_DOMAIN"/>
    <property type="match status" value="1"/>
</dbReference>
<dbReference type="SUPFAM" id="SSF47986">
    <property type="entry name" value="DEATH domain"/>
    <property type="match status" value="1"/>
</dbReference>
<dbReference type="GeneTree" id="ENSGT00950000183126"/>
<dbReference type="GO" id="GO:0097192">
    <property type="term" value="P:extrinsic apoptotic signaling pathway in absence of ligand"/>
    <property type="evidence" value="ECO:0007669"/>
    <property type="project" value="TreeGrafter"/>
</dbReference>
<comment type="subcellular location">
    <subcellularLocation>
        <location evidence="1">Cell membrane</location>
        <topology evidence="1">Single-pass type I membrane protein</topology>
    </subcellularLocation>
    <subcellularLocation>
        <location evidence="2">Membrane raft</location>
    </subcellularLocation>
</comment>
<keyword evidence="17" id="KW-0472">Membrane</keyword>
<dbReference type="SMART" id="SM00208">
    <property type="entry name" value="TNFR"/>
    <property type="match status" value="3"/>
</dbReference>
<dbReference type="Gene3D" id="2.10.50.10">
    <property type="entry name" value="Tumor Necrosis Factor Receptor, subunit A, domain 2"/>
    <property type="match status" value="2"/>
</dbReference>
<dbReference type="STRING" id="42514.ENSPNAP00000007579"/>
<evidence type="ECO:0000256" key="17">
    <source>
        <dbReference type="SAM" id="Phobius"/>
    </source>
</evidence>
<dbReference type="GO" id="GO:0032872">
    <property type="term" value="P:regulation of stress-activated MAPK cascade"/>
    <property type="evidence" value="ECO:0007669"/>
    <property type="project" value="TreeGrafter"/>
</dbReference>
<dbReference type="Pfam" id="PF00531">
    <property type="entry name" value="Death"/>
    <property type="match status" value="1"/>
</dbReference>
<reference evidence="21" key="2">
    <citation type="submission" date="2025-08" db="UniProtKB">
        <authorList>
            <consortium name="Ensembl"/>
        </authorList>
    </citation>
    <scope>IDENTIFICATION</scope>
</reference>
<dbReference type="PROSITE" id="PS50050">
    <property type="entry name" value="TNFR_NGFR_2"/>
    <property type="match status" value="3"/>
</dbReference>
<dbReference type="PRINTS" id="PR01680">
    <property type="entry name" value="TNFACTORR6"/>
</dbReference>
<evidence type="ECO:0000256" key="7">
    <source>
        <dbReference type="ARBA" id="ARBA00022737"/>
    </source>
</evidence>
<dbReference type="RefSeq" id="XP_017539148.2">
    <property type="nucleotide sequence ID" value="XM_017683659.2"/>
</dbReference>
<keyword evidence="8" id="KW-0112">Calmodulin-binding</keyword>
<keyword evidence="10 16" id="KW-1015">Disulfide bond</keyword>
<keyword evidence="12" id="KW-0449">Lipoprotein</keyword>
<accession>A0A3B4CAX4</accession>
<feature type="signal peptide" evidence="18">
    <location>
        <begin position="1"/>
        <end position="20"/>
    </location>
</feature>
<evidence type="ECO:0000256" key="4">
    <source>
        <dbReference type="ARBA" id="ARBA00022475"/>
    </source>
</evidence>
<keyword evidence="22" id="KW-1185">Reference proteome</keyword>
<dbReference type="InterPro" id="IPR001368">
    <property type="entry name" value="TNFR/NGFR_Cys_rich_reg"/>
</dbReference>
<evidence type="ECO:0000256" key="2">
    <source>
        <dbReference type="ARBA" id="ARBA00004285"/>
    </source>
</evidence>
<dbReference type="GO" id="GO:0043066">
    <property type="term" value="P:negative regulation of apoptotic process"/>
    <property type="evidence" value="ECO:0007669"/>
    <property type="project" value="TreeGrafter"/>
</dbReference>
<keyword evidence="4" id="KW-1003">Cell membrane</keyword>
<dbReference type="Ensembl" id="ENSPNAT00000001593.2">
    <property type="protein sequence ID" value="ENSPNAP00000007579.2"/>
    <property type="gene ID" value="ENSPNAG00000013351.2"/>
</dbReference>
<feature type="domain" description="TNFR-Cys" evidence="20">
    <location>
        <begin position="74"/>
        <end position="117"/>
    </location>
</feature>
<protein>
    <recommendedName>
        <fullName evidence="3">Tumor necrosis factor receptor superfamily member 6</fullName>
    </recommendedName>
    <alternativeName>
        <fullName evidence="14">Apo-1 antigen</fullName>
    </alternativeName>
    <alternativeName>
        <fullName evidence="15">Apoptosis-mediating surface antigen FAS</fullName>
    </alternativeName>
    <alternativeName>
        <fullName evidence="13">FASLG receptor</fullName>
    </alternativeName>
</protein>
<keyword evidence="17" id="KW-0812">Transmembrane</keyword>
<feature type="repeat" description="TNFR-Cys" evidence="16">
    <location>
        <begin position="118"/>
        <end position="156"/>
    </location>
</feature>
<dbReference type="GeneID" id="108411877"/>
<evidence type="ECO:0000313" key="22">
    <source>
        <dbReference type="Proteomes" id="UP001501920"/>
    </source>
</evidence>
<evidence type="ECO:0000256" key="9">
    <source>
        <dbReference type="ARBA" id="ARBA00023139"/>
    </source>
</evidence>
<organism evidence="21 22">
    <name type="scientific">Pygocentrus nattereri</name>
    <name type="common">Red-bellied piranha</name>
    <dbReference type="NCBI Taxonomy" id="42514"/>
    <lineage>
        <taxon>Eukaryota</taxon>
        <taxon>Metazoa</taxon>
        <taxon>Chordata</taxon>
        <taxon>Craniata</taxon>
        <taxon>Vertebrata</taxon>
        <taxon>Euteleostomi</taxon>
        <taxon>Actinopterygii</taxon>
        <taxon>Neopterygii</taxon>
        <taxon>Teleostei</taxon>
        <taxon>Ostariophysi</taxon>
        <taxon>Characiformes</taxon>
        <taxon>Characoidei</taxon>
        <taxon>Pygocentrus</taxon>
    </lineage>
</organism>
<proteinExistence type="predicted"/>
<feature type="disulfide bond" evidence="16">
    <location>
        <begin position="119"/>
        <end position="134"/>
    </location>
</feature>
<feature type="domain" description="TNFR-Cys" evidence="20">
    <location>
        <begin position="118"/>
        <end position="156"/>
    </location>
</feature>
<evidence type="ECO:0000259" key="20">
    <source>
        <dbReference type="PROSITE" id="PS50050"/>
    </source>
</evidence>
<dbReference type="Pfam" id="PF00020">
    <property type="entry name" value="TNFR_c6"/>
    <property type="match status" value="1"/>
</dbReference>
<dbReference type="GO" id="GO:0097049">
    <property type="term" value="P:motor neuron apoptotic process"/>
    <property type="evidence" value="ECO:0007669"/>
    <property type="project" value="TreeGrafter"/>
</dbReference>
<dbReference type="InterPro" id="IPR008063">
    <property type="entry name" value="Fas_rcpt"/>
</dbReference>
<feature type="repeat" description="TNFR-Cys" evidence="16">
    <location>
        <begin position="74"/>
        <end position="117"/>
    </location>
</feature>
<comment type="caution">
    <text evidence="16">Lacks conserved residue(s) required for the propagation of feature annotation.</text>
</comment>
<evidence type="ECO:0000256" key="11">
    <source>
        <dbReference type="ARBA" id="ARBA00023180"/>
    </source>
</evidence>
<dbReference type="PROSITE" id="PS00652">
    <property type="entry name" value="TNFR_NGFR_1"/>
    <property type="match status" value="1"/>
</dbReference>
<evidence type="ECO:0000256" key="3">
    <source>
        <dbReference type="ARBA" id="ARBA00015761"/>
    </source>
</evidence>
<keyword evidence="5" id="KW-0053">Apoptosis</keyword>
<evidence type="ECO:0000256" key="6">
    <source>
        <dbReference type="ARBA" id="ARBA00022729"/>
    </source>
</evidence>
<evidence type="ECO:0000256" key="16">
    <source>
        <dbReference type="PROSITE-ProRule" id="PRU00206"/>
    </source>
</evidence>
<evidence type="ECO:0000259" key="19">
    <source>
        <dbReference type="PROSITE" id="PS50017"/>
    </source>
</evidence>
<dbReference type="OMA" id="RDTKCRC"/>
<keyword evidence="17" id="KW-1133">Transmembrane helix</keyword>
<evidence type="ECO:0000256" key="12">
    <source>
        <dbReference type="ARBA" id="ARBA00023288"/>
    </source>
</evidence>
<feature type="disulfide bond" evidence="16">
    <location>
        <begin position="36"/>
        <end position="51"/>
    </location>
</feature>
<dbReference type="GO" id="GO:0005031">
    <property type="term" value="F:tumor necrosis factor receptor activity"/>
    <property type="evidence" value="ECO:0007669"/>
    <property type="project" value="TreeGrafter"/>
</dbReference>
<dbReference type="SUPFAM" id="SSF57586">
    <property type="entry name" value="TNF receptor-like"/>
    <property type="match status" value="2"/>
</dbReference>
<evidence type="ECO:0000313" key="21">
    <source>
        <dbReference type="Ensembl" id="ENSPNAP00000007579.2"/>
    </source>
</evidence>
<evidence type="ECO:0000256" key="14">
    <source>
        <dbReference type="ARBA" id="ARBA00032338"/>
    </source>
</evidence>
<dbReference type="Proteomes" id="UP001501920">
    <property type="component" value="Chromosome 10"/>
</dbReference>
<sequence length="308" mass="34602">MKTTGLYALLCFSLSIFCLAEGVKLKDVLRKRRQSCESGTYRDEKTGVECCRCPRGYYVQSPCTRAGGDPKCELCTEGMSFMDDPNGKATCELCLPCEESANREVYKKCTPFTNTVCRCKDGHYCDKGDECTACYACDTCEFGVKVACNETSNTVCEGKTEPNVAAIVAAIVVCIAIVCICGGIFLWKKEKLCFRRPPEEKPINPEEFPLLKDVNLTGFLPEIAQKLGLQVVKDVTRRSQMLTDVEMENVEHDYPTAEEQTYQLLRLWYQKHGLKGAYSTLVNNLIRTDHRLPADQVQQIIKERNQSA</sequence>
<dbReference type="PANTHER" id="PTHR46874">
    <property type="entry name" value="TUMOR NECROSIS FACTOR RECEPTOR SUPERFAMILY MEMBER 6"/>
    <property type="match status" value="1"/>
</dbReference>
<dbReference type="Gene3D" id="1.10.533.10">
    <property type="entry name" value="Death Domain, Fas"/>
    <property type="match status" value="1"/>
</dbReference>
<dbReference type="GO" id="GO:0006955">
    <property type="term" value="P:immune response"/>
    <property type="evidence" value="ECO:0007669"/>
    <property type="project" value="InterPro"/>
</dbReference>
<dbReference type="AlphaFoldDB" id="A0A3B4CAX4"/>
<dbReference type="InterPro" id="IPR000488">
    <property type="entry name" value="Death_dom"/>
</dbReference>
<dbReference type="GO" id="GO:0031265">
    <property type="term" value="C:CD95 death-inducing signaling complex"/>
    <property type="evidence" value="ECO:0007669"/>
    <property type="project" value="TreeGrafter"/>
</dbReference>
<dbReference type="PANTHER" id="PTHR46874:SF1">
    <property type="entry name" value="TUMOR NECROSIS FACTOR RECEPTOR SUPERFAMILY MEMBER 6"/>
    <property type="match status" value="1"/>
</dbReference>